<evidence type="ECO:0000313" key="1">
    <source>
        <dbReference type="EMBL" id="OGH00993.1"/>
    </source>
</evidence>
<protein>
    <submittedName>
        <fullName evidence="1">Uncharacterized protein</fullName>
    </submittedName>
</protein>
<organism evidence="1 2">
    <name type="scientific">Candidatus Lambdaproteobacteria bacterium RIFOXYD2_FULL_56_26</name>
    <dbReference type="NCBI Taxonomy" id="1817773"/>
    <lineage>
        <taxon>Bacteria</taxon>
        <taxon>Pseudomonadati</taxon>
        <taxon>Pseudomonadota</taxon>
        <taxon>Candidatus Lambdaproteobacteria</taxon>
    </lineage>
</organism>
<comment type="caution">
    <text evidence="1">The sequence shown here is derived from an EMBL/GenBank/DDBJ whole genome shotgun (WGS) entry which is preliminary data.</text>
</comment>
<sequence>MEEEMEIKGFAQNLAEYMAKLSNKYYSDRWMVQLEFELWRELVEDPEMLDNEELEKLVKLKDQAEGWVLMNYDSGALEFMSLPKWQSYYQKHKPF</sequence>
<reference evidence="1 2" key="1">
    <citation type="journal article" date="2016" name="Nat. Commun.">
        <title>Thousands of microbial genomes shed light on interconnected biogeochemical processes in an aquifer system.</title>
        <authorList>
            <person name="Anantharaman K."/>
            <person name="Brown C.T."/>
            <person name="Hug L.A."/>
            <person name="Sharon I."/>
            <person name="Castelle C.J."/>
            <person name="Probst A.J."/>
            <person name="Thomas B.C."/>
            <person name="Singh A."/>
            <person name="Wilkins M.J."/>
            <person name="Karaoz U."/>
            <person name="Brodie E.L."/>
            <person name="Williams K.H."/>
            <person name="Hubbard S.S."/>
            <person name="Banfield J.F."/>
        </authorList>
    </citation>
    <scope>NUCLEOTIDE SEQUENCE [LARGE SCALE GENOMIC DNA]</scope>
</reference>
<gene>
    <name evidence="1" type="ORF">A2557_00110</name>
</gene>
<dbReference type="Proteomes" id="UP000177583">
    <property type="component" value="Unassembled WGS sequence"/>
</dbReference>
<dbReference type="EMBL" id="MFNF01000040">
    <property type="protein sequence ID" value="OGH00993.1"/>
    <property type="molecule type" value="Genomic_DNA"/>
</dbReference>
<proteinExistence type="predicted"/>
<accession>A0A1F6GS82</accession>
<name>A0A1F6GS82_9PROT</name>
<evidence type="ECO:0000313" key="2">
    <source>
        <dbReference type="Proteomes" id="UP000177583"/>
    </source>
</evidence>
<dbReference type="AlphaFoldDB" id="A0A1F6GS82"/>